<feature type="compositionally biased region" description="Polar residues" evidence="3">
    <location>
        <begin position="235"/>
        <end position="249"/>
    </location>
</feature>
<dbReference type="Pfam" id="PF01399">
    <property type="entry name" value="PCI"/>
    <property type="match status" value="1"/>
</dbReference>
<dbReference type="Pfam" id="PF22061">
    <property type="entry name" value="CSN7_HB_subdom"/>
    <property type="match status" value="1"/>
</dbReference>
<accession>A0A0U1M9Q6</accession>
<evidence type="ECO:0000256" key="1">
    <source>
        <dbReference type="ARBA" id="ARBA00008482"/>
    </source>
</evidence>
<protein>
    <submittedName>
        <fullName evidence="5">COP9 signalosome complex subunit 7</fullName>
    </submittedName>
</protein>
<dbReference type="OrthoDB" id="10265275at2759"/>
<feature type="domain" description="PCI" evidence="4">
    <location>
        <begin position="1"/>
        <end position="171"/>
    </location>
</feature>
<proteinExistence type="inferred from homology"/>
<comment type="similarity">
    <text evidence="1">Belongs to the CSN7/EIF3M family. CSN7 subfamily.</text>
</comment>
<evidence type="ECO:0000256" key="3">
    <source>
        <dbReference type="SAM" id="MobiDB-lite"/>
    </source>
</evidence>
<dbReference type="PANTHER" id="PTHR15350">
    <property type="entry name" value="COP9 SIGNALOSOME COMPLEX SUBUNIT 7/DENDRITIC CELL PROTEIN GA17"/>
    <property type="match status" value="1"/>
</dbReference>
<sequence length="327" mass="34914">MEQAQSRALEALQPFILLTTSSTASSPRFIANIINNATSSPNTFVFAELLETPAVQSLRSPETPAEYRGYLKLLEIFAWGTETNRGPFSATTATPGLPELSKEQTLKLRLLTLLTISSTARPLTYQALMEALSIPNASELESLVTTAIYSSLIKARLSPASNPPTVNVTAVAPLRDVQPQAVSSMISVLTEWEGRCGDVISGIEAEIAKIKDQAVKNRKREQERAQILEKAIANGNASASRNSKSNVRGSKSGFRPGGQASGSNNNKREYSGDDIEEDDGYFDNGSDGGVDTLGSNMDIDEGSGASRGTSATATRQAKRLLGVGRKS</sequence>
<feature type="region of interest" description="Disordered" evidence="3">
    <location>
        <begin position="231"/>
        <end position="327"/>
    </location>
</feature>
<evidence type="ECO:0000313" key="5">
    <source>
        <dbReference type="EMBL" id="CRG92295.1"/>
    </source>
</evidence>
<dbReference type="InterPro" id="IPR045237">
    <property type="entry name" value="COPS7/eIF3m"/>
</dbReference>
<dbReference type="GO" id="GO:0008180">
    <property type="term" value="C:COP9 signalosome"/>
    <property type="evidence" value="ECO:0007669"/>
    <property type="project" value="UniProtKB-KW"/>
</dbReference>
<dbReference type="PANTHER" id="PTHR15350:SF5">
    <property type="entry name" value="COP9 SIGNALOSOME COMPLEX SUBUNIT 7"/>
    <property type="match status" value="1"/>
</dbReference>
<keyword evidence="2" id="KW-0736">Signalosome</keyword>
<feature type="compositionally biased region" description="Acidic residues" evidence="3">
    <location>
        <begin position="272"/>
        <end position="281"/>
    </location>
</feature>
<dbReference type="SMART" id="SM00088">
    <property type="entry name" value="PINT"/>
    <property type="match status" value="1"/>
</dbReference>
<dbReference type="AlphaFoldDB" id="A0A0U1M9Q6"/>
<dbReference type="OMA" id="GTYKQFR"/>
<gene>
    <name evidence="5" type="ORF">PISL3812_09352</name>
</gene>
<evidence type="ECO:0000313" key="6">
    <source>
        <dbReference type="Proteomes" id="UP000054383"/>
    </source>
</evidence>
<dbReference type="Proteomes" id="UP000054383">
    <property type="component" value="Unassembled WGS sequence"/>
</dbReference>
<reference evidence="5 6" key="1">
    <citation type="submission" date="2015-04" db="EMBL/GenBank/DDBJ databases">
        <authorList>
            <person name="Syromyatnikov M.Y."/>
            <person name="Popov V.N."/>
        </authorList>
    </citation>
    <scope>NUCLEOTIDE SEQUENCE [LARGE SCALE GENOMIC DNA]</scope>
    <source>
        <strain evidence="5">WF-38-12</strain>
    </source>
</reference>
<dbReference type="PROSITE" id="PS50250">
    <property type="entry name" value="PCI"/>
    <property type="match status" value="1"/>
</dbReference>
<organism evidence="5 6">
    <name type="scientific">Talaromyces islandicus</name>
    <name type="common">Penicillium islandicum</name>
    <dbReference type="NCBI Taxonomy" id="28573"/>
    <lineage>
        <taxon>Eukaryota</taxon>
        <taxon>Fungi</taxon>
        <taxon>Dikarya</taxon>
        <taxon>Ascomycota</taxon>
        <taxon>Pezizomycotina</taxon>
        <taxon>Eurotiomycetes</taxon>
        <taxon>Eurotiomycetidae</taxon>
        <taxon>Eurotiales</taxon>
        <taxon>Trichocomaceae</taxon>
        <taxon>Talaromyces</taxon>
        <taxon>Talaromyces sect. Islandici</taxon>
    </lineage>
</organism>
<name>A0A0U1M9Q6_TALIS</name>
<evidence type="ECO:0000259" key="4">
    <source>
        <dbReference type="PROSITE" id="PS50250"/>
    </source>
</evidence>
<dbReference type="STRING" id="28573.A0A0U1M9Q6"/>
<keyword evidence="6" id="KW-1185">Reference proteome</keyword>
<dbReference type="EMBL" id="CVMT01000012">
    <property type="protein sequence ID" value="CRG92295.1"/>
    <property type="molecule type" value="Genomic_DNA"/>
</dbReference>
<evidence type="ECO:0000256" key="2">
    <source>
        <dbReference type="ARBA" id="ARBA00022790"/>
    </source>
</evidence>
<dbReference type="InterPro" id="IPR000717">
    <property type="entry name" value="PCI_dom"/>
</dbReference>
<feature type="compositionally biased region" description="Polar residues" evidence="3">
    <location>
        <begin position="306"/>
        <end position="315"/>
    </location>
</feature>